<dbReference type="STRING" id="1122172.GCA_000373045_01863"/>
<keyword evidence="1" id="KW-0812">Transmembrane</keyword>
<dbReference type="Proteomes" id="UP000322617">
    <property type="component" value="Chromosome"/>
</dbReference>
<organism evidence="2 3">
    <name type="scientific">Leptotrichia shahii</name>
    <dbReference type="NCBI Taxonomy" id="157691"/>
    <lineage>
        <taxon>Bacteria</taxon>
        <taxon>Fusobacteriati</taxon>
        <taxon>Fusobacteriota</taxon>
        <taxon>Fusobacteriia</taxon>
        <taxon>Fusobacteriales</taxon>
        <taxon>Leptotrichiaceae</taxon>
        <taxon>Leptotrichia</taxon>
    </lineage>
</organism>
<proteinExistence type="predicted"/>
<evidence type="ECO:0000313" key="2">
    <source>
        <dbReference type="EMBL" id="BBM40386.1"/>
    </source>
</evidence>
<evidence type="ECO:0000313" key="3">
    <source>
        <dbReference type="Proteomes" id="UP000322617"/>
    </source>
</evidence>
<evidence type="ECO:0008006" key="4">
    <source>
        <dbReference type="Google" id="ProtNLM"/>
    </source>
</evidence>
<dbReference type="EMBL" id="AP019827">
    <property type="protein sequence ID" value="BBM40386.1"/>
    <property type="molecule type" value="Genomic_DNA"/>
</dbReference>
<evidence type="ECO:0000256" key="1">
    <source>
        <dbReference type="SAM" id="Phobius"/>
    </source>
</evidence>
<gene>
    <name evidence="2" type="ORF">JCM16776_0606</name>
</gene>
<reference evidence="2 3" key="1">
    <citation type="submission" date="2019-07" db="EMBL/GenBank/DDBJ databases">
        <title>Complete Genome Sequence of Leptotrichia shahii Strain JCM 16776.</title>
        <authorList>
            <person name="Watanabe S."/>
            <person name="Cui L."/>
        </authorList>
    </citation>
    <scope>NUCLEOTIDE SEQUENCE [LARGE SCALE GENOMIC DNA]</scope>
    <source>
        <strain evidence="2 3">JCM16776</strain>
    </source>
</reference>
<keyword evidence="1" id="KW-0472">Membrane</keyword>
<protein>
    <recommendedName>
        <fullName evidence="4">Prepilin-type cleavage/methylation protein</fullName>
    </recommendedName>
</protein>
<sequence length="158" mass="18915">MKAGEKMEKNRGETLIESLISMFFVTVAIIPISNLFLKTFQTDVKVDDLNKKNVNIENMIEIIKAKKYEEILNFSEKYEILKVDDFYDRFAIEKKYQVLKNLEQRQDKNGKIQENKMNVEIKRTDGYFINEYGNKKYVFEINIDKVKDYYFPDFDEQS</sequence>
<name>A0A510JME6_9FUSO</name>
<keyword evidence="3" id="KW-1185">Reference proteome</keyword>
<dbReference type="AlphaFoldDB" id="A0A510JME6"/>
<feature type="transmembrane region" description="Helical" evidence="1">
    <location>
        <begin position="20"/>
        <end position="37"/>
    </location>
</feature>
<accession>A0A510JME6</accession>
<dbReference type="KEGG" id="lsz:JCM16776_0606"/>
<keyword evidence="1" id="KW-1133">Transmembrane helix</keyword>